<sequence>MTERRTTATARRILVAGSSGSGKTTLAARIATLNGVPHVEIGALHWRAGWTPSATFEADVAGLVAGGAWITELQYRRVLPVLASRAELLIWLDLPRPLVLVRVVRLAAER</sequence>
<dbReference type="InterPro" id="IPR027417">
    <property type="entry name" value="P-loop_NTPase"/>
</dbReference>
<organism evidence="1 2">
    <name type="scientific">Amnibacterium endophyticum</name>
    <dbReference type="NCBI Taxonomy" id="2109337"/>
    <lineage>
        <taxon>Bacteria</taxon>
        <taxon>Bacillati</taxon>
        <taxon>Actinomycetota</taxon>
        <taxon>Actinomycetes</taxon>
        <taxon>Micrococcales</taxon>
        <taxon>Microbacteriaceae</taxon>
        <taxon>Amnibacterium</taxon>
    </lineage>
</organism>
<protein>
    <recommendedName>
        <fullName evidence="3">Adenylate kinase</fullName>
    </recommendedName>
</protein>
<dbReference type="SUPFAM" id="SSF52540">
    <property type="entry name" value="P-loop containing nucleoside triphosphate hydrolases"/>
    <property type="match status" value="1"/>
</dbReference>
<dbReference type="Proteomes" id="UP001597347">
    <property type="component" value="Unassembled WGS sequence"/>
</dbReference>
<reference evidence="2" key="1">
    <citation type="journal article" date="2019" name="Int. J. Syst. Evol. Microbiol.">
        <title>The Global Catalogue of Microorganisms (GCM) 10K type strain sequencing project: providing services to taxonomists for standard genome sequencing and annotation.</title>
        <authorList>
            <consortium name="The Broad Institute Genomics Platform"/>
            <consortium name="The Broad Institute Genome Sequencing Center for Infectious Disease"/>
            <person name="Wu L."/>
            <person name="Ma J."/>
        </authorList>
    </citation>
    <scope>NUCLEOTIDE SEQUENCE [LARGE SCALE GENOMIC DNA]</scope>
    <source>
        <strain evidence="2">CGMCC 1.12471</strain>
    </source>
</reference>
<dbReference type="PANTHER" id="PTHR37816">
    <property type="entry name" value="YALI0E33011P"/>
    <property type="match status" value="1"/>
</dbReference>
<evidence type="ECO:0000313" key="1">
    <source>
        <dbReference type="EMBL" id="MFD1722157.1"/>
    </source>
</evidence>
<dbReference type="Gene3D" id="3.40.50.300">
    <property type="entry name" value="P-loop containing nucleotide triphosphate hydrolases"/>
    <property type="match status" value="1"/>
</dbReference>
<keyword evidence="2" id="KW-1185">Reference proteome</keyword>
<evidence type="ECO:0008006" key="3">
    <source>
        <dbReference type="Google" id="ProtNLM"/>
    </source>
</evidence>
<dbReference type="InterPro" id="IPR052922">
    <property type="entry name" value="Cytidylate_Kinase-2"/>
</dbReference>
<dbReference type="RefSeq" id="WP_377935010.1">
    <property type="nucleotide sequence ID" value="NZ_JBHUEA010000017.1"/>
</dbReference>
<gene>
    <name evidence="1" type="ORF">ACFSBI_11410</name>
</gene>
<dbReference type="EMBL" id="JBHUEA010000017">
    <property type="protein sequence ID" value="MFD1722157.1"/>
    <property type="molecule type" value="Genomic_DNA"/>
</dbReference>
<evidence type="ECO:0000313" key="2">
    <source>
        <dbReference type="Proteomes" id="UP001597347"/>
    </source>
</evidence>
<proteinExistence type="predicted"/>
<accession>A0ABW4LI27</accession>
<comment type="caution">
    <text evidence="1">The sequence shown here is derived from an EMBL/GenBank/DDBJ whole genome shotgun (WGS) entry which is preliminary data.</text>
</comment>
<dbReference type="PANTHER" id="PTHR37816:SF1">
    <property type="entry name" value="TOXIN"/>
    <property type="match status" value="1"/>
</dbReference>
<name>A0ABW4LI27_9MICO</name>